<evidence type="ECO:0000313" key="2">
    <source>
        <dbReference type="EMBL" id="MBC2474709.1"/>
    </source>
</evidence>
<proteinExistence type="predicted"/>
<dbReference type="GO" id="GO:0016787">
    <property type="term" value="F:hydrolase activity"/>
    <property type="evidence" value="ECO:0007669"/>
    <property type="project" value="UniProtKB-KW"/>
</dbReference>
<dbReference type="EMBL" id="JABAGV010000016">
    <property type="protein sequence ID" value="MBC2474709.1"/>
    <property type="molecule type" value="Genomic_DNA"/>
</dbReference>
<dbReference type="RefSeq" id="WP_171781374.1">
    <property type="nucleotide sequence ID" value="NZ_JABAGV010000016.1"/>
</dbReference>
<organism evidence="3 4">
    <name type="scientific">Clostridium beijerinckii</name>
    <name type="common">Clostridium MP</name>
    <dbReference type="NCBI Taxonomy" id="1520"/>
    <lineage>
        <taxon>Bacteria</taxon>
        <taxon>Bacillati</taxon>
        <taxon>Bacillota</taxon>
        <taxon>Clostridia</taxon>
        <taxon>Eubacteriales</taxon>
        <taxon>Clostridiaceae</taxon>
        <taxon>Clostridium</taxon>
    </lineage>
</organism>
<reference evidence="3" key="2">
    <citation type="submission" date="2020-05" db="EMBL/GenBank/DDBJ databases">
        <authorList>
            <person name="Brown S."/>
            <person name="Huntemann M."/>
            <person name="Clum A."/>
            <person name="Spunde A."/>
            <person name="Palaniappan K."/>
            <person name="Ritter S."/>
            <person name="Mikhailova N."/>
            <person name="Chen I.-M."/>
            <person name="Stamatis D."/>
            <person name="Reddy T."/>
            <person name="O'Malley R."/>
            <person name="Daum C."/>
            <person name="Shapiro N."/>
            <person name="Ivanova N."/>
            <person name="Kyrpides N."/>
            <person name="Woyke T."/>
        </authorList>
    </citation>
    <scope>NUCLEOTIDE SEQUENCE</scope>
    <source>
        <strain evidence="3">DJ080</strain>
    </source>
</reference>
<feature type="domain" description="DUF8042" evidence="1">
    <location>
        <begin position="3"/>
        <end position="111"/>
    </location>
</feature>
<accession>A0AAX0B8W2</accession>
<protein>
    <submittedName>
        <fullName evidence="3">Alkyl sulfatase BDS1-like metallo-beta-lactamase superfamily hydrolase</fullName>
    </submittedName>
</protein>
<reference evidence="3" key="3">
    <citation type="journal article" date="2022" name="Nat. Biotechnol.">
        <title>Carbon-negative production of acetone and isopropanol by gas fermentation at industrial pilot scale.</title>
        <authorList>
            <person name="Liew F.E."/>
            <person name="Nogle R."/>
            <person name="Abdalla T."/>
            <person name="Rasor B.J."/>
            <person name="Canter C."/>
            <person name="Jensen R.O."/>
            <person name="Wang L."/>
            <person name="Strutz J."/>
            <person name="Chirania P."/>
            <person name="De Tissera S."/>
            <person name="Mueller A.P."/>
            <person name="Ruan Z."/>
            <person name="Gao A."/>
            <person name="Tran L."/>
            <person name="Engle N.L."/>
            <person name="Bromley J.C."/>
            <person name="Daniell J."/>
            <person name="Conrado R."/>
            <person name="Tschaplinski T.J."/>
            <person name="Giannone R.J."/>
            <person name="Hettich R.L."/>
            <person name="Karim A.S."/>
            <person name="Simpson S.D."/>
            <person name="Brown S.D."/>
            <person name="Leang C."/>
            <person name="Jewett M.C."/>
            <person name="Kopke M."/>
        </authorList>
    </citation>
    <scope>NUCLEOTIDE SEQUENCE</scope>
    <source>
        <strain evidence="2">DJ015</strain>
        <strain evidence="3">DJ080</strain>
    </source>
</reference>
<evidence type="ECO:0000313" key="4">
    <source>
        <dbReference type="Proteomes" id="UP001193748"/>
    </source>
</evidence>
<dbReference type="Proteomes" id="UP001193748">
    <property type="component" value="Unassembled WGS sequence"/>
</dbReference>
<keyword evidence="3" id="KW-0378">Hydrolase</keyword>
<reference evidence="2" key="1">
    <citation type="submission" date="2020-04" db="EMBL/GenBank/DDBJ databases">
        <authorList>
            <person name="Brown S."/>
        </authorList>
    </citation>
    <scope>NUCLEOTIDE SEQUENCE</scope>
    <source>
        <strain evidence="2">DJ015</strain>
    </source>
</reference>
<dbReference type="AlphaFoldDB" id="A0AAX0B8W2"/>
<gene>
    <name evidence="3" type="ORF">B0H41_005086</name>
    <name evidence="2" type="ORF">HGI39_08335</name>
</gene>
<dbReference type="Proteomes" id="UP001194098">
    <property type="component" value="Unassembled WGS sequence"/>
</dbReference>
<evidence type="ECO:0000259" key="1">
    <source>
        <dbReference type="Pfam" id="PF26154"/>
    </source>
</evidence>
<evidence type="ECO:0000313" key="3">
    <source>
        <dbReference type="EMBL" id="NRT91407.1"/>
    </source>
</evidence>
<comment type="caution">
    <text evidence="3">The sequence shown here is derived from an EMBL/GenBank/DDBJ whole genome shotgun (WGS) entry which is preliminary data.</text>
</comment>
<dbReference type="InterPro" id="IPR058355">
    <property type="entry name" value="DUF8042"/>
</dbReference>
<sequence>MDNEKMEVLQSADQYLYKLKSGVLELVKLMQEEKEQEAILIIPEIADGIDWITKVIDLTKDVQKEHINLENINEHLETIIEALENQDYILVSDIFNYEIIPILDKIHDEIKIIIAN</sequence>
<dbReference type="Pfam" id="PF26154">
    <property type="entry name" value="DUF8042"/>
    <property type="match status" value="1"/>
</dbReference>
<dbReference type="EMBL" id="JABSWW010000001">
    <property type="protein sequence ID" value="NRT91407.1"/>
    <property type="molecule type" value="Genomic_DNA"/>
</dbReference>
<name>A0AAX0B8W2_CLOBE</name>